<organism evidence="12 13">
    <name type="scientific">Chrysochromulina tobinii</name>
    <dbReference type="NCBI Taxonomy" id="1460289"/>
    <lineage>
        <taxon>Eukaryota</taxon>
        <taxon>Haptista</taxon>
        <taxon>Haptophyta</taxon>
        <taxon>Prymnesiophyceae</taxon>
        <taxon>Prymnesiales</taxon>
        <taxon>Chrysochromulinaceae</taxon>
        <taxon>Chrysochromulina</taxon>
    </lineage>
</organism>
<dbReference type="GO" id="GO:0005524">
    <property type="term" value="F:ATP binding"/>
    <property type="evidence" value="ECO:0007669"/>
    <property type="project" value="UniProtKB-KW"/>
</dbReference>
<comment type="caution">
    <text evidence="12">The sequence shown here is derived from an EMBL/GenBank/DDBJ whole genome shotgun (WGS) entry which is preliminary data.</text>
</comment>
<dbReference type="PROSITE" id="PS00178">
    <property type="entry name" value="AA_TRNA_LIGASE_I"/>
    <property type="match status" value="1"/>
</dbReference>
<evidence type="ECO:0000256" key="5">
    <source>
        <dbReference type="ARBA" id="ARBA00022840"/>
    </source>
</evidence>
<dbReference type="PANTHER" id="PTHR11946:SF93">
    <property type="entry name" value="VALINE--TRNA LIGASE, CHLOROPLASTIC_MITOCHONDRIAL 2"/>
    <property type="match status" value="1"/>
</dbReference>
<dbReference type="OrthoDB" id="629407at2759"/>
<dbReference type="AlphaFoldDB" id="A0A0M0JMP1"/>
<protein>
    <recommendedName>
        <fullName evidence="2">valine--tRNA ligase</fullName>
        <ecNumber evidence="2">6.1.1.9</ecNumber>
    </recommendedName>
    <alternativeName>
        <fullName evidence="8">Valyl-tRNA synthetase</fullName>
    </alternativeName>
</protein>
<reference evidence="13" key="1">
    <citation type="journal article" date="2015" name="PLoS Genet.">
        <title>Genome Sequence and Transcriptome Analyses of Chrysochromulina tobin: Metabolic Tools for Enhanced Algal Fitness in the Prominent Order Prymnesiales (Haptophyceae).</title>
        <authorList>
            <person name="Hovde B.T."/>
            <person name="Deodato C.R."/>
            <person name="Hunsperger H.M."/>
            <person name="Ryken S.A."/>
            <person name="Yost W."/>
            <person name="Jha R.K."/>
            <person name="Patterson J."/>
            <person name="Monnat R.J. Jr."/>
            <person name="Barlow S.B."/>
            <person name="Starkenburg S.R."/>
            <person name="Cattolico R.A."/>
        </authorList>
    </citation>
    <scope>NUCLEOTIDE SEQUENCE</scope>
    <source>
        <strain evidence="13">CCMP291</strain>
    </source>
</reference>
<evidence type="ECO:0000256" key="4">
    <source>
        <dbReference type="ARBA" id="ARBA00022741"/>
    </source>
</evidence>
<dbReference type="Pfam" id="PF00133">
    <property type="entry name" value="tRNA-synt_1"/>
    <property type="match status" value="1"/>
</dbReference>
<comment type="similarity">
    <text evidence="1">Belongs to the class-I aminoacyl-tRNA synthetase family.</text>
</comment>
<dbReference type="EC" id="6.1.1.9" evidence="2"/>
<feature type="signal peptide" evidence="10">
    <location>
        <begin position="1"/>
        <end position="23"/>
    </location>
</feature>
<dbReference type="PANTHER" id="PTHR11946">
    <property type="entry name" value="VALYL-TRNA SYNTHETASES"/>
    <property type="match status" value="1"/>
</dbReference>
<dbReference type="Proteomes" id="UP000037460">
    <property type="component" value="Unassembled WGS sequence"/>
</dbReference>
<evidence type="ECO:0000313" key="13">
    <source>
        <dbReference type="Proteomes" id="UP000037460"/>
    </source>
</evidence>
<keyword evidence="10" id="KW-0732">Signal</keyword>
<comment type="catalytic activity">
    <reaction evidence="9">
        <text>tRNA(Val) + L-valine + ATP = L-valyl-tRNA(Val) + AMP + diphosphate</text>
        <dbReference type="Rhea" id="RHEA:10704"/>
        <dbReference type="Rhea" id="RHEA-COMP:9672"/>
        <dbReference type="Rhea" id="RHEA-COMP:9708"/>
        <dbReference type="ChEBI" id="CHEBI:30616"/>
        <dbReference type="ChEBI" id="CHEBI:33019"/>
        <dbReference type="ChEBI" id="CHEBI:57762"/>
        <dbReference type="ChEBI" id="CHEBI:78442"/>
        <dbReference type="ChEBI" id="CHEBI:78537"/>
        <dbReference type="ChEBI" id="CHEBI:456215"/>
        <dbReference type="EC" id="6.1.1.9"/>
    </reaction>
</comment>
<dbReference type="GO" id="GO:0006438">
    <property type="term" value="P:valyl-tRNA aminoacylation"/>
    <property type="evidence" value="ECO:0007669"/>
    <property type="project" value="InterPro"/>
</dbReference>
<gene>
    <name evidence="12" type="ORF">Ctob_008458</name>
</gene>
<dbReference type="Gene3D" id="3.40.50.620">
    <property type="entry name" value="HUPs"/>
    <property type="match status" value="1"/>
</dbReference>
<keyword evidence="7" id="KW-0030">Aminoacyl-tRNA synthetase</keyword>
<dbReference type="InterPro" id="IPR002303">
    <property type="entry name" value="Valyl-tRNA_ligase"/>
</dbReference>
<dbReference type="FunFam" id="3.40.50.620:FF:000020">
    <property type="entry name" value="Valine--tRNA ligase, mitochondrial"/>
    <property type="match status" value="1"/>
</dbReference>
<dbReference type="SUPFAM" id="SSF52374">
    <property type="entry name" value="Nucleotidylyl transferase"/>
    <property type="match status" value="1"/>
</dbReference>
<keyword evidence="3 12" id="KW-0436">Ligase</keyword>
<accession>A0A0M0JMP1</accession>
<dbReference type="EMBL" id="JWZX01002653">
    <property type="protein sequence ID" value="KOO27864.1"/>
    <property type="molecule type" value="Genomic_DNA"/>
</dbReference>
<evidence type="ECO:0000256" key="1">
    <source>
        <dbReference type="ARBA" id="ARBA00005594"/>
    </source>
</evidence>
<evidence type="ECO:0000259" key="11">
    <source>
        <dbReference type="Pfam" id="PF00133"/>
    </source>
</evidence>
<evidence type="ECO:0000256" key="7">
    <source>
        <dbReference type="ARBA" id="ARBA00023146"/>
    </source>
</evidence>
<evidence type="ECO:0000256" key="2">
    <source>
        <dbReference type="ARBA" id="ARBA00013169"/>
    </source>
</evidence>
<feature type="chain" id="PRO_5005602055" description="valine--tRNA ligase" evidence="10">
    <location>
        <begin position="24"/>
        <end position="281"/>
    </location>
</feature>
<dbReference type="InterPro" id="IPR002300">
    <property type="entry name" value="aa-tRNA-synth_Ia"/>
</dbReference>
<keyword evidence="5" id="KW-0067">ATP-binding</keyword>
<dbReference type="InterPro" id="IPR001412">
    <property type="entry name" value="aa-tRNA-synth_I_CS"/>
</dbReference>
<keyword evidence="13" id="KW-1185">Reference proteome</keyword>
<evidence type="ECO:0000313" key="12">
    <source>
        <dbReference type="EMBL" id="KOO27864.1"/>
    </source>
</evidence>
<feature type="domain" description="Aminoacyl-tRNA synthetase class Ia" evidence="11">
    <location>
        <begin position="113"/>
        <end position="270"/>
    </location>
</feature>
<name>A0A0M0JMP1_9EUKA</name>
<sequence length="281" mass="31671">MRGRRSKLSLLISTATLAPSVRAALLPHVAGLRRQAALTTLRRDFASAPPWERPPDELRAVCDHRTRTCRLFSTSRSGGGRTRSPSMQAAECAAPPAEEMATQYAPAEVEQRLYEWWEKSGYFQPAKDSDQECFVISMPPPNVTGRLHMGHAMFVALEDIMARFQRMRGRPTLWLPGTDHAGIATQMLVERSLRADGIERKALGRDKFLERVWSWKEMYGGAITSQIRRLGASCDWSREKFTLQPELCVAVTEAFVTLHERGLIYKGKQPHSSRLMASECI</sequence>
<dbReference type="GO" id="GO:0004832">
    <property type="term" value="F:valine-tRNA ligase activity"/>
    <property type="evidence" value="ECO:0007669"/>
    <property type="project" value="UniProtKB-EC"/>
</dbReference>
<evidence type="ECO:0000256" key="9">
    <source>
        <dbReference type="ARBA" id="ARBA00047552"/>
    </source>
</evidence>
<evidence type="ECO:0000256" key="6">
    <source>
        <dbReference type="ARBA" id="ARBA00022917"/>
    </source>
</evidence>
<proteinExistence type="inferred from homology"/>
<keyword evidence="4" id="KW-0547">Nucleotide-binding</keyword>
<evidence type="ECO:0000256" key="3">
    <source>
        <dbReference type="ARBA" id="ARBA00022598"/>
    </source>
</evidence>
<evidence type="ECO:0000256" key="8">
    <source>
        <dbReference type="ARBA" id="ARBA00029936"/>
    </source>
</evidence>
<keyword evidence="6" id="KW-0648">Protein biosynthesis</keyword>
<evidence type="ECO:0000256" key="10">
    <source>
        <dbReference type="SAM" id="SignalP"/>
    </source>
</evidence>
<dbReference type="GO" id="GO:0005829">
    <property type="term" value="C:cytosol"/>
    <property type="evidence" value="ECO:0007669"/>
    <property type="project" value="TreeGrafter"/>
</dbReference>
<dbReference type="InterPro" id="IPR014729">
    <property type="entry name" value="Rossmann-like_a/b/a_fold"/>
</dbReference>